<dbReference type="EMBL" id="KV425641">
    <property type="protein sequence ID" value="KZT19409.1"/>
    <property type="molecule type" value="Genomic_DNA"/>
</dbReference>
<protein>
    <submittedName>
        <fullName evidence="2">Uncharacterized protein</fullName>
    </submittedName>
</protein>
<evidence type="ECO:0000313" key="2">
    <source>
        <dbReference type="EMBL" id="KZT19409.1"/>
    </source>
</evidence>
<evidence type="ECO:0000256" key="1">
    <source>
        <dbReference type="SAM" id="MobiDB-lite"/>
    </source>
</evidence>
<dbReference type="STRING" id="1314782.A0A165NB47"/>
<feature type="region of interest" description="Disordered" evidence="1">
    <location>
        <begin position="1"/>
        <end position="20"/>
    </location>
</feature>
<evidence type="ECO:0000313" key="3">
    <source>
        <dbReference type="Proteomes" id="UP000076761"/>
    </source>
</evidence>
<dbReference type="OrthoDB" id="3239894at2759"/>
<gene>
    <name evidence="2" type="ORF">NEOLEDRAFT_1245840</name>
</gene>
<dbReference type="AlphaFoldDB" id="A0A165NB47"/>
<sequence length="165" mass="18552">MPFPSPFPYDIKPPEDHELTKDQMKRVERWLSDREANHEQPLAPSAVSASTGLRKFYSDYRDTNRELIGLAKTSIRDCLSCLHVGDVFSILGMPTLTHSLKDQDTPESSEEDMLVWMEFVDVLAGHVVLMSFESPLWAGHLPVRMGEPAGDSLTADKYKFATLVA</sequence>
<accession>A0A165NB47</accession>
<reference evidence="2 3" key="1">
    <citation type="journal article" date="2016" name="Mol. Biol. Evol.">
        <title>Comparative Genomics of Early-Diverging Mushroom-Forming Fungi Provides Insights into the Origins of Lignocellulose Decay Capabilities.</title>
        <authorList>
            <person name="Nagy L.G."/>
            <person name="Riley R."/>
            <person name="Tritt A."/>
            <person name="Adam C."/>
            <person name="Daum C."/>
            <person name="Floudas D."/>
            <person name="Sun H."/>
            <person name="Yadav J.S."/>
            <person name="Pangilinan J."/>
            <person name="Larsson K.H."/>
            <person name="Matsuura K."/>
            <person name="Barry K."/>
            <person name="Labutti K."/>
            <person name="Kuo R."/>
            <person name="Ohm R.A."/>
            <person name="Bhattacharya S.S."/>
            <person name="Shirouzu T."/>
            <person name="Yoshinaga Y."/>
            <person name="Martin F.M."/>
            <person name="Grigoriev I.V."/>
            <person name="Hibbett D.S."/>
        </authorList>
    </citation>
    <scope>NUCLEOTIDE SEQUENCE [LARGE SCALE GENOMIC DNA]</scope>
    <source>
        <strain evidence="2 3">HHB14362 ss-1</strain>
    </source>
</reference>
<organism evidence="2 3">
    <name type="scientific">Neolentinus lepideus HHB14362 ss-1</name>
    <dbReference type="NCBI Taxonomy" id="1314782"/>
    <lineage>
        <taxon>Eukaryota</taxon>
        <taxon>Fungi</taxon>
        <taxon>Dikarya</taxon>
        <taxon>Basidiomycota</taxon>
        <taxon>Agaricomycotina</taxon>
        <taxon>Agaricomycetes</taxon>
        <taxon>Gloeophyllales</taxon>
        <taxon>Gloeophyllaceae</taxon>
        <taxon>Neolentinus</taxon>
    </lineage>
</organism>
<name>A0A165NB47_9AGAM</name>
<dbReference type="InParanoid" id="A0A165NB47"/>
<proteinExistence type="predicted"/>
<dbReference type="Proteomes" id="UP000076761">
    <property type="component" value="Unassembled WGS sequence"/>
</dbReference>
<keyword evidence="3" id="KW-1185">Reference proteome</keyword>